<dbReference type="CDD" id="cd13975">
    <property type="entry name" value="PKc_Dusty"/>
    <property type="match status" value="1"/>
</dbReference>
<dbReference type="GO" id="GO:0043066">
    <property type="term" value="P:negative regulation of apoptotic process"/>
    <property type="evidence" value="ECO:0007669"/>
    <property type="project" value="TreeGrafter"/>
</dbReference>
<name>A0A3M0JFY4_HIRRU</name>
<feature type="region of interest" description="Disordered" evidence="23">
    <location>
        <begin position="113"/>
        <end position="294"/>
    </location>
</feature>
<keyword evidence="9" id="KW-0808">Transferase</keyword>
<organism evidence="25 26">
    <name type="scientific">Hirundo rustica rustica</name>
    <dbReference type="NCBI Taxonomy" id="333673"/>
    <lineage>
        <taxon>Eukaryota</taxon>
        <taxon>Metazoa</taxon>
        <taxon>Chordata</taxon>
        <taxon>Craniata</taxon>
        <taxon>Vertebrata</taxon>
        <taxon>Euteleostomi</taxon>
        <taxon>Archelosauria</taxon>
        <taxon>Archosauria</taxon>
        <taxon>Dinosauria</taxon>
        <taxon>Saurischia</taxon>
        <taxon>Theropoda</taxon>
        <taxon>Coelurosauria</taxon>
        <taxon>Aves</taxon>
        <taxon>Neognathae</taxon>
        <taxon>Neoaves</taxon>
        <taxon>Telluraves</taxon>
        <taxon>Australaves</taxon>
        <taxon>Passeriformes</taxon>
        <taxon>Sylvioidea</taxon>
        <taxon>Hirundinidae</taxon>
        <taxon>Hirundo</taxon>
    </lineage>
</organism>
<evidence type="ECO:0000256" key="12">
    <source>
        <dbReference type="ARBA" id="ARBA00022840"/>
    </source>
</evidence>
<evidence type="ECO:0000256" key="21">
    <source>
        <dbReference type="ARBA" id="ARBA00051680"/>
    </source>
</evidence>
<dbReference type="GO" id="GO:0004674">
    <property type="term" value="F:protein serine/threonine kinase activity"/>
    <property type="evidence" value="ECO:0007669"/>
    <property type="project" value="UniProtKB-KW"/>
</dbReference>
<dbReference type="InterPro" id="IPR000719">
    <property type="entry name" value="Prot_kinase_dom"/>
</dbReference>
<dbReference type="GO" id="GO:0070374">
    <property type="term" value="P:positive regulation of ERK1 and ERK2 cascade"/>
    <property type="evidence" value="ECO:0007669"/>
    <property type="project" value="TreeGrafter"/>
</dbReference>
<evidence type="ECO:0000256" key="4">
    <source>
        <dbReference type="ARBA" id="ARBA00004496"/>
    </source>
</evidence>
<dbReference type="GO" id="GO:0045743">
    <property type="term" value="P:positive regulation of fibroblast growth factor receptor signaling pathway"/>
    <property type="evidence" value="ECO:0007669"/>
    <property type="project" value="TreeGrafter"/>
</dbReference>
<keyword evidence="6" id="KW-1003">Cell membrane</keyword>
<dbReference type="GO" id="GO:0044344">
    <property type="term" value="P:cellular response to fibroblast growth factor stimulus"/>
    <property type="evidence" value="ECO:0007669"/>
    <property type="project" value="TreeGrafter"/>
</dbReference>
<dbReference type="Proteomes" id="UP000269221">
    <property type="component" value="Unassembled WGS sequence"/>
</dbReference>
<dbReference type="FunFam" id="1.10.510.10:FF:000244">
    <property type="entry name" value="Dual serine/threonine and tyrosine protein kinase"/>
    <property type="match status" value="1"/>
</dbReference>
<dbReference type="SUPFAM" id="SSF56112">
    <property type="entry name" value="Protein kinase-like (PK-like)"/>
    <property type="match status" value="1"/>
</dbReference>
<evidence type="ECO:0000256" key="7">
    <source>
        <dbReference type="ARBA" id="ARBA00022490"/>
    </source>
</evidence>
<keyword evidence="7" id="KW-0963">Cytoplasm</keyword>
<dbReference type="PROSITE" id="PS00107">
    <property type="entry name" value="PROTEIN_KINASE_ATP"/>
    <property type="match status" value="1"/>
</dbReference>
<dbReference type="GO" id="GO:0070161">
    <property type="term" value="C:anchoring junction"/>
    <property type="evidence" value="ECO:0007669"/>
    <property type="project" value="UniProtKB-SubCell"/>
</dbReference>
<feature type="domain" description="Protein kinase" evidence="24">
    <location>
        <begin position="1123"/>
        <end position="1377"/>
    </location>
</feature>
<accession>A0A3M0JFY4</accession>
<dbReference type="InterPro" id="IPR017441">
    <property type="entry name" value="Protein_kinase_ATP_BS"/>
</dbReference>
<keyword evidence="13" id="KW-0965">Cell junction</keyword>
<dbReference type="PROSITE" id="PS50011">
    <property type="entry name" value="PROTEIN_KINASE_DOM"/>
    <property type="match status" value="1"/>
</dbReference>
<comment type="caution">
    <text evidence="25">The sequence shown here is derived from an EMBL/GenBank/DDBJ whole genome shotgun (WGS) entry which is preliminary data.</text>
</comment>
<dbReference type="EMBL" id="QRBI01000149">
    <property type="protein sequence ID" value="RMB99240.1"/>
    <property type="molecule type" value="Genomic_DNA"/>
</dbReference>
<dbReference type="GO" id="GO:0004713">
    <property type="term" value="F:protein tyrosine kinase activity"/>
    <property type="evidence" value="ECO:0007669"/>
    <property type="project" value="UniProtKB-KW"/>
</dbReference>
<comment type="catalytic activity">
    <reaction evidence="20">
        <text>L-threonyl-[protein] + ATP = O-phospho-L-threonyl-[protein] + ADP + H(+)</text>
        <dbReference type="Rhea" id="RHEA:46608"/>
        <dbReference type="Rhea" id="RHEA-COMP:11060"/>
        <dbReference type="Rhea" id="RHEA-COMP:11605"/>
        <dbReference type="ChEBI" id="CHEBI:15378"/>
        <dbReference type="ChEBI" id="CHEBI:30013"/>
        <dbReference type="ChEBI" id="CHEBI:30616"/>
        <dbReference type="ChEBI" id="CHEBI:61977"/>
        <dbReference type="ChEBI" id="CHEBI:456216"/>
        <dbReference type="EC" id="2.7.12.1"/>
    </reaction>
</comment>
<gene>
    <name evidence="25" type="ORF">DUI87_23973</name>
</gene>
<dbReference type="GO" id="GO:0016324">
    <property type="term" value="C:apical plasma membrane"/>
    <property type="evidence" value="ECO:0007669"/>
    <property type="project" value="UniProtKB-SubCell"/>
</dbReference>
<keyword evidence="15" id="KW-0829">Tyrosine-protein kinase</keyword>
<sequence>MEGEGAPSWRGPGGAVRELCRSFGHYNRHLARLQHNLRETKRFFRDVKFSQGHPFASAPAGPGPVPFPPHEEEQLQRSVSWRPCLLILGQSCSAKCQLLNALLGQELLPVPRGDTEELPPVPGAGAAESLPVPGGDTKDLPPVPGAGTEELLPVPKGDTEELPPVPGGDTEDLLPVPRTATAELPPVPGGDTMESLPVPRGDTEDLLPLPRTATKELLPVPRDDTTDSLPVPGTGTKDLLPLLGGDTTESLPVPRTATEELPPVPRGDTEELPPVPGSGTTRSLPVPRGGTEERCRRRRVRFTHGARTRLSLALPGQYELVQALAAHSGHWDTIPEQDLRVPGDAQDPAQTVAELEVVLPHALLKEVDIVVAPCRGFQPAEATLAELVTQVLPVVTFAISEPRLSPSDQAELREIKEKFSLPIFFLRFPRAGAEDPSSEESKSLSSEESRNLSSEESRNLSWEESKSLSWEESRSLSWEESPLRRQLLDLEYLSPRGVAGSSVLAEQPEKLRLLSAFCRQVLQKHLVQAATRLSEVHGRCLNTFIDQAFDMQRDLQITPKRLEYTRRKENELYESLMGIANRKQEEMKDMIVDTLASMKEQLLEDAASMEFRDIIVPENGEPVSSKDIKRCIQQIQELIISRLNQAVANKLISSVDYLRESFVGTLERCLKSLEESWEGSVHPARGTDRGRDGAVHITSNYLKQILNAAYHVEVTFHSGSTVTRMLWEQIKQVRTLGKGNCGAKDPLSCSPRSLWELGVYSWECPRSAWSHLGWWNGIKFPILEPPGMVEWDQISNLGATWDGGMGSNFQSWSHLGWWNGIKFPILEQPGMVEWDQISNLGATWDGGMGSNFRSWSHLGWWNGIKFPILEQPGMVEWDQISNLGATWDGGMGSNFGSFPTPTVLGLRGSHPEGIGDRKIGERRSRIDGISREAAFSCTKVWKFQGLDAALPVIRGGVAAVAAERSPRDPPRPGCRADDERVQRCTAEGGGLFAGIPLTGDPMGESRDPRVTFPGRLWQILQRLTWVSPPAVSSDWKRKVAQDAIESLSASKLAKSICSQFRTRLNSSHEAFAASLRQLEDGHSGRLERTEDLWLKVRKEHAPRLARLSLESRSLQDVLLHGKPRLGRELGRGQYGVVYLCDSWGGHFPCALKSVVPPDEKHWNDLALEFHYMRSLQSHERLVHLHGSVIDYGYGGGSSIAVLLIMERLHRDLYTGLKAGLELEPRLRIALDVVEGIRYLHSQGLVHRDIKLKNVLLDKKNRAKITDLGFCKPEAMMSGSIVGTPIHMAPELFTGKYDNSVDVYAFGILFWYLCSGHVKLPEAFERCASKDHLWNNVRRGVRPERLPVFDEECWQLMEACWDGDPSQRPLLGIVQPMLQGIMARLCRPGSRHPGKALEDST</sequence>
<dbReference type="InterPro" id="IPR051302">
    <property type="entry name" value="Dual_SerThr-Tyr_Kinase"/>
</dbReference>
<evidence type="ECO:0000256" key="22">
    <source>
        <dbReference type="PROSITE-ProRule" id="PRU10141"/>
    </source>
</evidence>
<evidence type="ECO:0000256" key="1">
    <source>
        <dbReference type="ARBA" id="ARBA00004187"/>
    </source>
</evidence>
<evidence type="ECO:0000256" key="14">
    <source>
        <dbReference type="ARBA" id="ARBA00023136"/>
    </source>
</evidence>
<evidence type="ECO:0000313" key="25">
    <source>
        <dbReference type="EMBL" id="RMB99240.1"/>
    </source>
</evidence>
<dbReference type="GO" id="GO:0004712">
    <property type="term" value="F:protein serine/threonine/tyrosine kinase activity"/>
    <property type="evidence" value="ECO:0007669"/>
    <property type="project" value="UniProtKB-EC"/>
</dbReference>
<protein>
    <recommendedName>
        <fullName evidence="16">Dual serine/threonine and tyrosine protein kinase</fullName>
        <ecNumber evidence="5">2.7.12.1</ecNumber>
    </recommendedName>
    <alternativeName>
        <fullName evidence="18">Dusty protein kinase</fullName>
    </alternativeName>
    <alternativeName>
        <fullName evidence="17">Receptor-interacting serine/threonine-protein kinase 5</fullName>
    </alternativeName>
</protein>
<comment type="subcellular location">
    <subcellularLocation>
        <location evidence="2">Apical cell membrane</location>
    </subcellularLocation>
    <subcellularLocation>
        <location evidence="1">Basolateral cell membrane</location>
    </subcellularLocation>
    <subcellularLocation>
        <location evidence="3">Cell junction</location>
    </subcellularLocation>
    <subcellularLocation>
        <location evidence="4">Cytoplasm</location>
    </subcellularLocation>
</comment>
<evidence type="ECO:0000256" key="15">
    <source>
        <dbReference type="ARBA" id="ARBA00023137"/>
    </source>
</evidence>
<evidence type="ECO:0000256" key="17">
    <source>
        <dbReference type="ARBA" id="ARBA00041268"/>
    </source>
</evidence>
<dbReference type="Pfam" id="PF00069">
    <property type="entry name" value="Pkinase"/>
    <property type="match status" value="1"/>
</dbReference>
<dbReference type="OrthoDB" id="122279at2759"/>
<keyword evidence="10 22" id="KW-0547">Nucleotide-binding</keyword>
<evidence type="ECO:0000256" key="13">
    <source>
        <dbReference type="ARBA" id="ARBA00022949"/>
    </source>
</evidence>
<evidence type="ECO:0000256" key="23">
    <source>
        <dbReference type="SAM" id="MobiDB-lite"/>
    </source>
</evidence>
<dbReference type="GO" id="GO:0005524">
    <property type="term" value="F:ATP binding"/>
    <property type="evidence" value="ECO:0007669"/>
    <property type="project" value="UniProtKB-UniRule"/>
</dbReference>
<evidence type="ECO:0000256" key="5">
    <source>
        <dbReference type="ARBA" id="ARBA00013203"/>
    </source>
</evidence>
<dbReference type="SMART" id="SM00220">
    <property type="entry name" value="S_TKc"/>
    <property type="match status" value="1"/>
</dbReference>
<evidence type="ECO:0000256" key="2">
    <source>
        <dbReference type="ARBA" id="ARBA00004221"/>
    </source>
</evidence>
<evidence type="ECO:0000256" key="3">
    <source>
        <dbReference type="ARBA" id="ARBA00004282"/>
    </source>
</evidence>
<dbReference type="InterPro" id="IPR008271">
    <property type="entry name" value="Ser/Thr_kinase_AS"/>
</dbReference>
<keyword evidence="8" id="KW-0723">Serine/threonine-protein kinase</keyword>
<evidence type="ECO:0000256" key="6">
    <source>
        <dbReference type="ARBA" id="ARBA00022475"/>
    </source>
</evidence>
<feature type="binding site" evidence="22">
    <location>
        <position position="1152"/>
    </location>
    <ligand>
        <name>ATP</name>
        <dbReference type="ChEBI" id="CHEBI:30616"/>
    </ligand>
</feature>
<dbReference type="GO" id="GO:0016323">
    <property type="term" value="C:basolateral plasma membrane"/>
    <property type="evidence" value="ECO:0007669"/>
    <property type="project" value="UniProtKB-SubCell"/>
</dbReference>
<evidence type="ECO:0000259" key="24">
    <source>
        <dbReference type="PROSITE" id="PS50011"/>
    </source>
</evidence>
<reference evidence="25 26" key="1">
    <citation type="submission" date="2018-07" db="EMBL/GenBank/DDBJ databases">
        <title>A high quality draft genome assembly of the barn swallow (H. rustica rustica).</title>
        <authorList>
            <person name="Formenti G."/>
            <person name="Chiara M."/>
            <person name="Poveda L."/>
            <person name="Francoijs K.-J."/>
            <person name="Bonisoli-Alquati A."/>
            <person name="Canova L."/>
            <person name="Gianfranceschi L."/>
            <person name="Horner D.S."/>
            <person name="Saino N."/>
        </authorList>
    </citation>
    <scope>NUCLEOTIDE SEQUENCE [LARGE SCALE GENOMIC DNA]</scope>
    <source>
        <strain evidence="25">Chelidonia</strain>
        <tissue evidence="25">Blood</tissue>
    </source>
</reference>
<evidence type="ECO:0000256" key="10">
    <source>
        <dbReference type="ARBA" id="ARBA00022741"/>
    </source>
</evidence>
<evidence type="ECO:0000256" key="20">
    <source>
        <dbReference type="ARBA" id="ARBA00049308"/>
    </source>
</evidence>
<evidence type="ECO:0000256" key="19">
    <source>
        <dbReference type="ARBA" id="ARBA00049003"/>
    </source>
</evidence>
<keyword evidence="26" id="KW-1185">Reference proteome</keyword>
<proteinExistence type="predicted"/>
<evidence type="ECO:0000313" key="26">
    <source>
        <dbReference type="Proteomes" id="UP000269221"/>
    </source>
</evidence>
<comment type="catalytic activity">
    <reaction evidence="19">
        <text>L-seryl-[protein] + ATP = O-phospho-L-seryl-[protein] + ADP + H(+)</text>
        <dbReference type="Rhea" id="RHEA:17989"/>
        <dbReference type="Rhea" id="RHEA-COMP:9863"/>
        <dbReference type="Rhea" id="RHEA-COMP:11604"/>
        <dbReference type="ChEBI" id="CHEBI:15378"/>
        <dbReference type="ChEBI" id="CHEBI:29999"/>
        <dbReference type="ChEBI" id="CHEBI:30616"/>
        <dbReference type="ChEBI" id="CHEBI:83421"/>
        <dbReference type="ChEBI" id="CHEBI:456216"/>
        <dbReference type="EC" id="2.7.12.1"/>
    </reaction>
</comment>
<keyword evidence="12 22" id="KW-0067">ATP-binding</keyword>
<keyword evidence="14" id="KW-0472">Membrane</keyword>
<evidence type="ECO:0000256" key="8">
    <source>
        <dbReference type="ARBA" id="ARBA00022527"/>
    </source>
</evidence>
<dbReference type="PROSITE" id="PS00108">
    <property type="entry name" value="PROTEIN_KINASE_ST"/>
    <property type="match status" value="1"/>
</dbReference>
<evidence type="ECO:0000256" key="11">
    <source>
        <dbReference type="ARBA" id="ARBA00022777"/>
    </source>
</evidence>
<dbReference type="STRING" id="333673.A0A3M0JFY4"/>
<dbReference type="PANTHER" id="PTHR46392">
    <property type="entry name" value="DUAL SERINE/THREONINE AND TYROSINE PROTEIN KINASE"/>
    <property type="match status" value="1"/>
</dbReference>
<evidence type="ECO:0000256" key="9">
    <source>
        <dbReference type="ARBA" id="ARBA00022679"/>
    </source>
</evidence>
<keyword evidence="11" id="KW-0418">Kinase</keyword>
<dbReference type="EC" id="2.7.12.1" evidence="5"/>
<comment type="catalytic activity">
    <reaction evidence="21">
        <text>L-tyrosyl-[protein] + ATP = O-phospho-L-tyrosyl-[protein] + ADP + H(+)</text>
        <dbReference type="Rhea" id="RHEA:10596"/>
        <dbReference type="Rhea" id="RHEA-COMP:10136"/>
        <dbReference type="Rhea" id="RHEA-COMP:20101"/>
        <dbReference type="ChEBI" id="CHEBI:15378"/>
        <dbReference type="ChEBI" id="CHEBI:30616"/>
        <dbReference type="ChEBI" id="CHEBI:46858"/>
        <dbReference type="ChEBI" id="CHEBI:61978"/>
        <dbReference type="ChEBI" id="CHEBI:456216"/>
        <dbReference type="EC" id="2.7.12.1"/>
    </reaction>
</comment>
<dbReference type="PANTHER" id="PTHR46392:SF1">
    <property type="entry name" value="DUAL SERINE_THREONINE AND TYROSINE PROTEIN KINASE"/>
    <property type="match status" value="1"/>
</dbReference>
<evidence type="ECO:0000256" key="16">
    <source>
        <dbReference type="ARBA" id="ARBA00040421"/>
    </source>
</evidence>
<dbReference type="InterPro" id="IPR011009">
    <property type="entry name" value="Kinase-like_dom_sf"/>
</dbReference>
<dbReference type="GO" id="GO:0005737">
    <property type="term" value="C:cytoplasm"/>
    <property type="evidence" value="ECO:0007669"/>
    <property type="project" value="UniProtKB-SubCell"/>
</dbReference>
<dbReference type="Gene3D" id="1.10.510.10">
    <property type="entry name" value="Transferase(Phosphotransferase) domain 1"/>
    <property type="match status" value="1"/>
</dbReference>
<evidence type="ECO:0000256" key="18">
    <source>
        <dbReference type="ARBA" id="ARBA00042638"/>
    </source>
</evidence>